<evidence type="ECO:0000256" key="1">
    <source>
        <dbReference type="ARBA" id="ARBA00006987"/>
    </source>
</evidence>
<dbReference type="Gene3D" id="3.40.190.150">
    <property type="entry name" value="Bordetella uptake gene, domain 1"/>
    <property type="match status" value="1"/>
</dbReference>
<dbReference type="PIRSF" id="PIRSF017082">
    <property type="entry name" value="YflP"/>
    <property type="match status" value="1"/>
</dbReference>
<keyword evidence="2" id="KW-0732">Signal</keyword>
<dbReference type="Proteomes" id="UP000542125">
    <property type="component" value="Unassembled WGS sequence"/>
</dbReference>
<proteinExistence type="inferred from homology"/>
<evidence type="ECO:0000256" key="2">
    <source>
        <dbReference type="SAM" id="SignalP"/>
    </source>
</evidence>
<keyword evidence="4" id="KW-1185">Reference proteome</keyword>
<name>A0A7Y9IZ03_9BURK</name>
<dbReference type="SUPFAM" id="SSF53850">
    <property type="entry name" value="Periplasmic binding protein-like II"/>
    <property type="match status" value="1"/>
</dbReference>
<gene>
    <name evidence="3" type="ORF">FHW18_005064</name>
</gene>
<reference evidence="3 4" key="1">
    <citation type="submission" date="2020-07" db="EMBL/GenBank/DDBJ databases">
        <title>Genomic Encyclopedia of Type Strains, Phase IV (KMG-V): Genome sequencing to study the core and pangenomes of soil and plant-associated prokaryotes.</title>
        <authorList>
            <person name="Whitman W."/>
        </authorList>
    </citation>
    <scope>NUCLEOTIDE SEQUENCE [LARGE SCALE GENOMIC DNA]</scope>
    <source>
        <strain evidence="3 4">SAS40</strain>
    </source>
</reference>
<dbReference type="InterPro" id="IPR042100">
    <property type="entry name" value="Bug_dom1"/>
</dbReference>
<dbReference type="PANTHER" id="PTHR42928">
    <property type="entry name" value="TRICARBOXYLATE-BINDING PROTEIN"/>
    <property type="match status" value="1"/>
</dbReference>
<dbReference type="CDD" id="cd13578">
    <property type="entry name" value="PBP2_Bug27"/>
    <property type="match status" value="1"/>
</dbReference>
<comment type="similarity">
    <text evidence="1">Belongs to the UPF0065 (bug) family.</text>
</comment>
<protein>
    <submittedName>
        <fullName evidence="3">Tripartite-type tricarboxylate transporter receptor subunit TctC</fullName>
    </submittedName>
</protein>
<dbReference type="Gene3D" id="3.40.190.10">
    <property type="entry name" value="Periplasmic binding protein-like II"/>
    <property type="match status" value="1"/>
</dbReference>
<evidence type="ECO:0000313" key="4">
    <source>
        <dbReference type="Proteomes" id="UP000542125"/>
    </source>
</evidence>
<sequence length="320" mass="33174">MKRIIRTVLALAATLLVLPASAQIGGQVSRIVVPFAAGGARELLARTFYTELGEALGRTMIIESRPGAGGAIGTTNVARAEPDGKTLLMAASSHFVTASLAAKPSYDPVKDFVPVANIGTQNYVLMIGAGVPAKNVAEFVAYAKKNPGKLNYGSAGIGSSTHLAMAYFLNVAGADMLHVPYKSTQEAANEVAAGRTQAVIVPNAGIGAYVQDARLRIIGVTSKKRSALLPDVPTVAEGGLPSYAFESWFGLLAPAGTPKAIVDQINAATAKVLASDVIKQRLASQGVTPDPMGADAFNKLFLADRTLMAKVVKDSGLTPE</sequence>
<dbReference type="PANTHER" id="PTHR42928:SF5">
    <property type="entry name" value="BLR1237 PROTEIN"/>
    <property type="match status" value="1"/>
</dbReference>
<dbReference type="InterPro" id="IPR005064">
    <property type="entry name" value="BUG"/>
</dbReference>
<keyword evidence="3" id="KW-0675">Receptor</keyword>
<feature type="signal peptide" evidence="2">
    <location>
        <begin position="1"/>
        <end position="22"/>
    </location>
</feature>
<feature type="chain" id="PRO_5031141717" evidence="2">
    <location>
        <begin position="23"/>
        <end position="320"/>
    </location>
</feature>
<dbReference type="Pfam" id="PF03401">
    <property type="entry name" value="TctC"/>
    <property type="match status" value="1"/>
</dbReference>
<dbReference type="AlphaFoldDB" id="A0A7Y9IZ03"/>
<dbReference type="RefSeq" id="WP_179590107.1">
    <property type="nucleotide sequence ID" value="NZ_JACBYR010000003.1"/>
</dbReference>
<dbReference type="EMBL" id="JACBYR010000003">
    <property type="protein sequence ID" value="NYE85745.1"/>
    <property type="molecule type" value="Genomic_DNA"/>
</dbReference>
<organism evidence="3 4">
    <name type="scientific">Pigmentiphaga litoralis</name>
    <dbReference type="NCBI Taxonomy" id="516702"/>
    <lineage>
        <taxon>Bacteria</taxon>
        <taxon>Pseudomonadati</taxon>
        <taxon>Pseudomonadota</taxon>
        <taxon>Betaproteobacteria</taxon>
        <taxon>Burkholderiales</taxon>
        <taxon>Alcaligenaceae</taxon>
        <taxon>Pigmentiphaga</taxon>
    </lineage>
</organism>
<accession>A0A7Y9IZ03</accession>
<comment type="caution">
    <text evidence="3">The sequence shown here is derived from an EMBL/GenBank/DDBJ whole genome shotgun (WGS) entry which is preliminary data.</text>
</comment>
<evidence type="ECO:0000313" key="3">
    <source>
        <dbReference type="EMBL" id="NYE85745.1"/>
    </source>
</evidence>